<proteinExistence type="inferred from homology"/>
<keyword evidence="3 6" id="KW-0812">Transmembrane</keyword>
<dbReference type="NCBIfam" id="TIGR00544">
    <property type="entry name" value="lgt"/>
    <property type="match status" value="1"/>
</dbReference>
<evidence type="ECO:0008006" key="8">
    <source>
        <dbReference type="Google" id="ProtNLM"/>
    </source>
</evidence>
<dbReference type="PANTHER" id="PTHR30589:SF0">
    <property type="entry name" value="PHOSPHATIDYLGLYCEROL--PROLIPOPROTEIN DIACYLGLYCERYL TRANSFERASE"/>
    <property type="match status" value="1"/>
</dbReference>
<feature type="transmembrane region" description="Helical" evidence="6">
    <location>
        <begin position="171"/>
        <end position="190"/>
    </location>
</feature>
<evidence type="ECO:0000256" key="4">
    <source>
        <dbReference type="ARBA" id="ARBA00022989"/>
    </source>
</evidence>
<keyword evidence="5 6" id="KW-0472">Membrane</keyword>
<keyword evidence="4 6" id="KW-1133">Transmembrane helix</keyword>
<comment type="caution">
    <text evidence="7">The sequence shown here is derived from an EMBL/GenBank/DDBJ whole genome shotgun (WGS) entry which is preliminary data.</text>
</comment>
<evidence type="ECO:0000256" key="5">
    <source>
        <dbReference type="ARBA" id="ARBA00023136"/>
    </source>
</evidence>
<reference evidence="7" key="1">
    <citation type="journal article" date="2015" name="Nature">
        <title>Complex archaea that bridge the gap between prokaryotes and eukaryotes.</title>
        <authorList>
            <person name="Spang A."/>
            <person name="Saw J.H."/>
            <person name="Jorgensen S.L."/>
            <person name="Zaremba-Niedzwiedzka K."/>
            <person name="Martijn J."/>
            <person name="Lind A.E."/>
            <person name="van Eijk R."/>
            <person name="Schleper C."/>
            <person name="Guy L."/>
            <person name="Ettema T.J."/>
        </authorList>
    </citation>
    <scope>NUCLEOTIDE SEQUENCE</scope>
</reference>
<evidence type="ECO:0000256" key="3">
    <source>
        <dbReference type="ARBA" id="ARBA00022692"/>
    </source>
</evidence>
<feature type="transmembrane region" description="Helical" evidence="6">
    <location>
        <begin position="67"/>
        <end position="86"/>
    </location>
</feature>
<feature type="transmembrane region" description="Helical" evidence="6">
    <location>
        <begin position="31"/>
        <end position="55"/>
    </location>
</feature>
<evidence type="ECO:0000256" key="6">
    <source>
        <dbReference type="SAM" id="Phobius"/>
    </source>
</evidence>
<feature type="transmembrane region" description="Helical" evidence="6">
    <location>
        <begin position="92"/>
        <end position="123"/>
    </location>
</feature>
<gene>
    <name evidence="7" type="ORF">LCGC14_0773290</name>
</gene>
<dbReference type="HAMAP" id="MF_01147">
    <property type="entry name" value="Lgt"/>
    <property type="match status" value="1"/>
</dbReference>
<dbReference type="GO" id="GO:0008961">
    <property type="term" value="F:phosphatidylglycerol-prolipoprotein diacylglyceryl transferase activity"/>
    <property type="evidence" value="ECO:0007669"/>
    <property type="project" value="InterPro"/>
</dbReference>
<evidence type="ECO:0000313" key="7">
    <source>
        <dbReference type="EMBL" id="KKN36473.1"/>
    </source>
</evidence>
<sequence>MVALAFLASMTYVIREASKKGIERDKIINLAFYMLISGMIGARIVFVLTQLSYYIQRPTEILLIHQGGLAIHGGVLGGAIATYFFAKRNKISFIGIADILAPALILGQGIGRLGCFFAGLCYGKETDFLIRFKFFGVEGLRHPTQLYESGLDFLAFGLLIMFQDRFKKKGVLFATSVIVYSAIRFMTEIIRDSMVIAYGITYAQAASAVIIIIFGTYLVKTLKTPDSTLQ</sequence>
<dbReference type="GO" id="GO:0005886">
    <property type="term" value="C:plasma membrane"/>
    <property type="evidence" value="ECO:0007669"/>
    <property type="project" value="InterPro"/>
</dbReference>
<dbReference type="AlphaFoldDB" id="A0A0F9T4J8"/>
<feature type="transmembrane region" description="Helical" evidence="6">
    <location>
        <begin position="196"/>
        <end position="219"/>
    </location>
</feature>
<organism evidence="7">
    <name type="scientific">marine sediment metagenome</name>
    <dbReference type="NCBI Taxonomy" id="412755"/>
    <lineage>
        <taxon>unclassified sequences</taxon>
        <taxon>metagenomes</taxon>
        <taxon>ecological metagenomes</taxon>
    </lineage>
</organism>
<evidence type="ECO:0000256" key="1">
    <source>
        <dbReference type="ARBA" id="ARBA00022475"/>
    </source>
</evidence>
<keyword evidence="2" id="KW-0808">Transferase</keyword>
<dbReference type="Pfam" id="PF01790">
    <property type="entry name" value="LGT"/>
    <property type="match status" value="1"/>
</dbReference>
<dbReference type="PANTHER" id="PTHR30589">
    <property type="entry name" value="PROLIPOPROTEIN DIACYLGLYCERYL TRANSFERASE"/>
    <property type="match status" value="1"/>
</dbReference>
<accession>A0A0F9T4J8</accession>
<evidence type="ECO:0000256" key="2">
    <source>
        <dbReference type="ARBA" id="ARBA00022679"/>
    </source>
</evidence>
<dbReference type="GO" id="GO:0042158">
    <property type="term" value="P:lipoprotein biosynthetic process"/>
    <property type="evidence" value="ECO:0007669"/>
    <property type="project" value="InterPro"/>
</dbReference>
<dbReference type="InterPro" id="IPR001640">
    <property type="entry name" value="Lgt"/>
</dbReference>
<protein>
    <recommendedName>
        <fullName evidence="8">Prolipoprotein diacylglyceryl transferase</fullName>
    </recommendedName>
</protein>
<name>A0A0F9T4J8_9ZZZZ</name>
<dbReference type="EMBL" id="LAZR01001963">
    <property type="protein sequence ID" value="KKN36473.1"/>
    <property type="molecule type" value="Genomic_DNA"/>
</dbReference>
<keyword evidence="1" id="KW-1003">Cell membrane</keyword>